<protein>
    <submittedName>
        <fullName evidence="1">Uncharacterized protein</fullName>
    </submittedName>
</protein>
<organism evidence="1 2">
    <name type="scientific">Pleurodeles waltl</name>
    <name type="common">Iberian ribbed newt</name>
    <dbReference type="NCBI Taxonomy" id="8319"/>
    <lineage>
        <taxon>Eukaryota</taxon>
        <taxon>Metazoa</taxon>
        <taxon>Chordata</taxon>
        <taxon>Craniata</taxon>
        <taxon>Vertebrata</taxon>
        <taxon>Euteleostomi</taxon>
        <taxon>Amphibia</taxon>
        <taxon>Batrachia</taxon>
        <taxon>Caudata</taxon>
        <taxon>Salamandroidea</taxon>
        <taxon>Salamandridae</taxon>
        <taxon>Pleurodelinae</taxon>
        <taxon>Pleurodeles</taxon>
    </lineage>
</organism>
<dbReference type="Proteomes" id="UP001066276">
    <property type="component" value="Chromosome 3_2"/>
</dbReference>
<accession>A0AAV7TYD0</accession>
<comment type="caution">
    <text evidence="1">The sequence shown here is derived from an EMBL/GenBank/DDBJ whole genome shotgun (WGS) entry which is preliminary data.</text>
</comment>
<sequence>MALPPWVPCCIKSELPLFRVSVAHRNCLTTVRLDTGRQQVEIGTCAEEPGSCALLSDSNNKGRTSLPEPGTGLLGAACSCLSPLPASPPLHTGDRPLPSLGDAPVLAPEVQLPFLVTRPQDSAWLPRRQWTSPEPSQPLLTRAWSCRMPASALSALLVAWRPEA</sequence>
<evidence type="ECO:0000313" key="1">
    <source>
        <dbReference type="EMBL" id="KAJ1181215.1"/>
    </source>
</evidence>
<dbReference type="AlphaFoldDB" id="A0AAV7TYD0"/>
<name>A0AAV7TYD0_PLEWA</name>
<gene>
    <name evidence="1" type="ORF">NDU88_006425</name>
</gene>
<keyword evidence="2" id="KW-1185">Reference proteome</keyword>
<dbReference type="EMBL" id="JANPWB010000006">
    <property type="protein sequence ID" value="KAJ1181215.1"/>
    <property type="molecule type" value="Genomic_DNA"/>
</dbReference>
<reference evidence="1" key="1">
    <citation type="journal article" date="2022" name="bioRxiv">
        <title>Sequencing and chromosome-scale assembly of the giantPleurodeles waltlgenome.</title>
        <authorList>
            <person name="Brown T."/>
            <person name="Elewa A."/>
            <person name="Iarovenko S."/>
            <person name="Subramanian E."/>
            <person name="Araus A.J."/>
            <person name="Petzold A."/>
            <person name="Susuki M."/>
            <person name="Suzuki K.-i.T."/>
            <person name="Hayashi T."/>
            <person name="Toyoda A."/>
            <person name="Oliveira C."/>
            <person name="Osipova E."/>
            <person name="Leigh N.D."/>
            <person name="Simon A."/>
            <person name="Yun M.H."/>
        </authorList>
    </citation>
    <scope>NUCLEOTIDE SEQUENCE</scope>
    <source>
        <strain evidence="1">20211129_DDA</strain>
        <tissue evidence="1">Liver</tissue>
    </source>
</reference>
<proteinExistence type="predicted"/>
<evidence type="ECO:0000313" key="2">
    <source>
        <dbReference type="Proteomes" id="UP001066276"/>
    </source>
</evidence>